<proteinExistence type="predicted"/>
<evidence type="ECO:0000256" key="9">
    <source>
        <dbReference type="ARBA" id="ARBA00022840"/>
    </source>
</evidence>
<dbReference type="InterPro" id="IPR005467">
    <property type="entry name" value="His_kinase_dom"/>
</dbReference>
<keyword evidence="5 12" id="KW-0597">Phosphoprotein</keyword>
<feature type="region of interest" description="Disordered" evidence="13">
    <location>
        <begin position="485"/>
        <end position="603"/>
    </location>
</feature>
<evidence type="ECO:0000256" key="7">
    <source>
        <dbReference type="ARBA" id="ARBA00022741"/>
    </source>
</evidence>
<dbReference type="GO" id="GO:0005737">
    <property type="term" value="C:cytoplasm"/>
    <property type="evidence" value="ECO:0007669"/>
    <property type="project" value="InterPro"/>
</dbReference>
<organism evidence="17 18">
    <name type="scientific">Desulfovibrio fairfieldensis</name>
    <dbReference type="NCBI Taxonomy" id="44742"/>
    <lineage>
        <taxon>Bacteria</taxon>
        <taxon>Pseudomonadati</taxon>
        <taxon>Thermodesulfobacteriota</taxon>
        <taxon>Desulfovibrionia</taxon>
        <taxon>Desulfovibrionales</taxon>
        <taxon>Desulfovibrionaceae</taxon>
        <taxon>Desulfovibrio</taxon>
    </lineage>
</organism>
<dbReference type="STRING" id="44742.AXF13_06495"/>
<feature type="modified residue" description="Phosphohistidine" evidence="12">
    <location>
        <position position="249"/>
    </location>
</feature>
<evidence type="ECO:0000256" key="1">
    <source>
        <dbReference type="ARBA" id="ARBA00000085"/>
    </source>
</evidence>
<feature type="domain" description="CheW-like" evidence="15">
    <location>
        <begin position="861"/>
        <end position="995"/>
    </location>
</feature>
<dbReference type="Gene3D" id="1.10.287.560">
    <property type="entry name" value="Histidine kinase CheA-like, homodimeric domain"/>
    <property type="match status" value="1"/>
</dbReference>
<keyword evidence="4" id="KW-0145">Chemotaxis</keyword>
<evidence type="ECO:0000256" key="4">
    <source>
        <dbReference type="ARBA" id="ARBA00022500"/>
    </source>
</evidence>
<evidence type="ECO:0000259" key="14">
    <source>
        <dbReference type="PROSITE" id="PS50109"/>
    </source>
</evidence>
<reference evidence="18" key="1">
    <citation type="submission" date="2016-02" db="EMBL/GenBank/DDBJ databases">
        <authorList>
            <person name="Holder M.E."/>
            <person name="Ajami N.J."/>
            <person name="Petrosino J.F."/>
        </authorList>
    </citation>
    <scope>NUCLEOTIDE SEQUENCE [LARGE SCALE GENOMIC DNA]</scope>
    <source>
        <strain evidence="18">CCUG 45958</strain>
    </source>
</reference>
<protein>
    <recommendedName>
        <fullName evidence="3">Chemotaxis protein CheA</fullName>
        <ecNumber evidence="2">2.7.13.3</ecNumber>
    </recommendedName>
</protein>
<dbReference type="InterPro" id="IPR036890">
    <property type="entry name" value="HATPase_C_sf"/>
</dbReference>
<feature type="region of interest" description="Disordered" evidence="13">
    <location>
        <begin position="132"/>
        <end position="151"/>
    </location>
</feature>
<evidence type="ECO:0000256" key="8">
    <source>
        <dbReference type="ARBA" id="ARBA00022777"/>
    </source>
</evidence>
<dbReference type="InterPro" id="IPR004105">
    <property type="entry name" value="CheA-like_dim"/>
</dbReference>
<evidence type="ECO:0000259" key="16">
    <source>
        <dbReference type="PROSITE" id="PS50894"/>
    </source>
</evidence>
<evidence type="ECO:0000256" key="13">
    <source>
        <dbReference type="SAM" id="MobiDB-lite"/>
    </source>
</evidence>
<dbReference type="SMART" id="SM00387">
    <property type="entry name" value="HATPase_c"/>
    <property type="match status" value="1"/>
</dbReference>
<keyword evidence="18" id="KW-1185">Reference proteome</keyword>
<dbReference type="KEGG" id="dfi:AXF13_06495"/>
<dbReference type="RefSeq" id="WP_062252101.1">
    <property type="nucleotide sequence ID" value="NZ_CP014229.1"/>
</dbReference>
<dbReference type="InterPro" id="IPR004358">
    <property type="entry name" value="Sig_transdc_His_kin-like_C"/>
</dbReference>
<dbReference type="PROSITE" id="PS50894">
    <property type="entry name" value="HPT"/>
    <property type="match status" value="2"/>
</dbReference>
<dbReference type="GO" id="GO:0006935">
    <property type="term" value="P:chemotaxis"/>
    <property type="evidence" value="ECO:0007669"/>
    <property type="project" value="UniProtKB-KW"/>
</dbReference>
<evidence type="ECO:0000256" key="5">
    <source>
        <dbReference type="ARBA" id="ARBA00022553"/>
    </source>
</evidence>
<dbReference type="SUPFAM" id="SSF47226">
    <property type="entry name" value="Histidine-containing phosphotransfer domain, HPT domain"/>
    <property type="match status" value="3"/>
</dbReference>
<keyword evidence="6" id="KW-0808">Transferase</keyword>
<sequence length="1019" mass="108981">MSQEFFDPELFADFIAEAKEHLETIEPNLLELEKTPDNLALLNDIFRPMHSLKGASGFLGLNRINQLAHKSENILDELRKGSMVVTSEIMDVILASTDALRQMIDNLEVTNAEGDVEIEHIMAQIEAIMAGDSTPQPEPAAPQEAAPPMGDAPLAAEALEPVAKAEASAQSAGSPAEDNDSPGLSTKEWVAALPCRESYALTAFGEGHLKDFIDESYEIIASLNDGLLELEENPTGRDDLVNDLFRFFHNMKGNSGIIGYNELNALTHEAETLLNNVRQGKITPSHELIDLLLLVADVMEGLVQKIEVASGQATPFDTSPVIKQLQQVLAGGAISLPEELLAAQNGTPGMADNGSDTQDEVPEKEAAPVEVVNPTIIPVGSEGDDVDVFRVTVRQQIEIIRAALATLQKDGSHKESIDAVYRCLVAVRNACSFVGQTEIKVYAERTAGIVDQGRISGIDFGLMVDLLSQEVSIIDDMVQKALDEGKIGPDVGSSAQTPEASSAPEVSSKTPEARATSAVTAPPKPEAAKQHPTPSPAGEVKTEPTPKTSARPNPSAPSAPAPAAQTAPAPAAAAAKPKPMTSAAKAASAAAPAGEAHKSSSTIRVDHERLDHLMNLIGELIINRNRYTLIARSLEGGGENVNISEVAQSLSETTYAMARISDDLQDTIMKVRMVPVSSVFSRFPRLVRDLSRKSGKEVDLIMEGEETELDKSVVEVIGDPLVHLIRNSVDHGIESEDVRVAAGKAPKGKVTLRAFHKGNSVAIEIEDDGKGIDPDKMREVAIRKGVITPEEAAQLDDREAMELIFAPGFSSAEKITDISGRGVGMDVVRTNIKNLKGSVNTYSEVGKGTRFTLSLPLTLAIIDALMVNVSGQMYAIPLDAVSETTKIEFERLTDVKGRKAVTLRGEVLGIVELSEMLGLPRTDPLPDVLSVVVIHDNERRLGLVVDQLLERQEIVIKPLGAYLGDLKGISGATIMGDGSVILILDPHEIYLMSTSKAVSMGPGGDQGKQQQQFAATAKQ</sequence>
<name>A0A0X8JJ65_9BACT</name>
<dbReference type="GO" id="GO:0005524">
    <property type="term" value="F:ATP binding"/>
    <property type="evidence" value="ECO:0007669"/>
    <property type="project" value="UniProtKB-KW"/>
</dbReference>
<dbReference type="InterPro" id="IPR036641">
    <property type="entry name" value="HPT_dom_sf"/>
</dbReference>
<dbReference type="EMBL" id="CP014229">
    <property type="protein sequence ID" value="AMD89785.1"/>
    <property type="molecule type" value="Genomic_DNA"/>
</dbReference>
<feature type="region of interest" description="Disordered" evidence="13">
    <location>
        <begin position="1000"/>
        <end position="1019"/>
    </location>
</feature>
<dbReference type="FunFam" id="3.30.565.10:FF:000016">
    <property type="entry name" value="Chemotaxis protein CheA, putative"/>
    <property type="match status" value="1"/>
</dbReference>
<dbReference type="SUPFAM" id="SSF50341">
    <property type="entry name" value="CheW-like"/>
    <property type="match status" value="1"/>
</dbReference>
<evidence type="ECO:0000256" key="3">
    <source>
        <dbReference type="ARBA" id="ARBA00021495"/>
    </source>
</evidence>
<dbReference type="CDD" id="cd00088">
    <property type="entry name" value="HPT"/>
    <property type="match status" value="2"/>
</dbReference>
<dbReference type="InterPro" id="IPR003594">
    <property type="entry name" value="HATPase_dom"/>
</dbReference>
<evidence type="ECO:0000256" key="6">
    <source>
        <dbReference type="ARBA" id="ARBA00022679"/>
    </source>
</evidence>
<keyword evidence="7" id="KW-0547">Nucleotide-binding</keyword>
<feature type="compositionally biased region" description="Low complexity" evidence="13">
    <location>
        <begin position="141"/>
        <end position="151"/>
    </location>
</feature>
<dbReference type="Pfam" id="PF01584">
    <property type="entry name" value="CheW"/>
    <property type="match status" value="1"/>
</dbReference>
<evidence type="ECO:0000259" key="15">
    <source>
        <dbReference type="PROSITE" id="PS50851"/>
    </source>
</evidence>
<dbReference type="Gene3D" id="1.20.120.160">
    <property type="entry name" value="HPT domain"/>
    <property type="match status" value="2"/>
</dbReference>
<keyword evidence="8" id="KW-0418">Kinase</keyword>
<feature type="compositionally biased region" description="Polar residues" evidence="13">
    <location>
        <begin position="493"/>
        <end position="510"/>
    </location>
</feature>
<dbReference type="Proteomes" id="UP000069241">
    <property type="component" value="Chromosome"/>
</dbReference>
<dbReference type="GO" id="GO:0000155">
    <property type="term" value="F:phosphorelay sensor kinase activity"/>
    <property type="evidence" value="ECO:0007669"/>
    <property type="project" value="InterPro"/>
</dbReference>
<keyword evidence="9" id="KW-0067">ATP-binding</keyword>
<feature type="region of interest" description="Disordered" evidence="13">
    <location>
        <begin position="162"/>
        <end position="184"/>
    </location>
</feature>
<keyword evidence="10" id="KW-0902">Two-component regulatory system</keyword>
<gene>
    <name evidence="17" type="ORF">AXF13_06495</name>
</gene>
<dbReference type="InterPro" id="IPR002545">
    <property type="entry name" value="CheW-lke_dom"/>
</dbReference>
<evidence type="ECO:0000313" key="18">
    <source>
        <dbReference type="Proteomes" id="UP000069241"/>
    </source>
</evidence>
<feature type="compositionally biased region" description="Low complexity" evidence="13">
    <location>
        <begin position="561"/>
        <end position="593"/>
    </location>
</feature>
<dbReference type="InterPro" id="IPR008207">
    <property type="entry name" value="Sig_transdc_His_kin_Hpt_dom"/>
</dbReference>
<dbReference type="Pfam" id="PF01627">
    <property type="entry name" value="Hpt"/>
    <property type="match status" value="2"/>
</dbReference>
<feature type="domain" description="Histidine kinase" evidence="14">
    <location>
        <begin position="604"/>
        <end position="859"/>
    </location>
</feature>
<evidence type="ECO:0000313" key="17">
    <source>
        <dbReference type="EMBL" id="AMD89785.1"/>
    </source>
</evidence>
<dbReference type="Pfam" id="PF02518">
    <property type="entry name" value="HATPase_c"/>
    <property type="match status" value="1"/>
</dbReference>
<dbReference type="InterPro" id="IPR036061">
    <property type="entry name" value="CheW-like_dom_sf"/>
</dbReference>
<dbReference type="InterPro" id="IPR036097">
    <property type="entry name" value="HisK_dim/P_sf"/>
</dbReference>
<dbReference type="PROSITE" id="PS50851">
    <property type="entry name" value="CHEW"/>
    <property type="match status" value="1"/>
</dbReference>
<dbReference type="SMART" id="SM00073">
    <property type="entry name" value="HPT"/>
    <property type="match status" value="2"/>
</dbReference>
<dbReference type="CDD" id="cd00731">
    <property type="entry name" value="CheA_reg"/>
    <property type="match status" value="1"/>
</dbReference>
<dbReference type="PRINTS" id="PR00344">
    <property type="entry name" value="BCTRLSENSOR"/>
</dbReference>
<dbReference type="InterPro" id="IPR037006">
    <property type="entry name" value="CheA-like_homodim_sf"/>
</dbReference>
<dbReference type="PANTHER" id="PTHR43395:SF10">
    <property type="entry name" value="CHEMOTAXIS PROTEIN CHEA"/>
    <property type="match status" value="1"/>
</dbReference>
<dbReference type="InterPro" id="IPR051315">
    <property type="entry name" value="Bact_Chemotaxis_CheA"/>
</dbReference>
<dbReference type="AlphaFoldDB" id="A0A0X8JJ65"/>
<feature type="modified residue" description="Phosphohistidine" evidence="12">
    <location>
        <position position="50"/>
    </location>
</feature>
<feature type="domain" description="HPt" evidence="16">
    <location>
        <begin position="3"/>
        <end position="107"/>
    </location>
</feature>
<comment type="function">
    <text evidence="11">Involved in the transmission of sensory signals from the chemoreceptors to the flagellar motors. CheA is autophosphorylated; it can transfer its phosphate group to either CheB or CheY.</text>
</comment>
<dbReference type="CDD" id="cd16916">
    <property type="entry name" value="HATPase_CheA-like"/>
    <property type="match status" value="1"/>
</dbReference>
<dbReference type="SUPFAM" id="SSF55874">
    <property type="entry name" value="ATPase domain of HSP90 chaperone/DNA topoisomerase II/histidine kinase"/>
    <property type="match status" value="1"/>
</dbReference>
<comment type="catalytic activity">
    <reaction evidence="1">
        <text>ATP + protein L-histidine = ADP + protein N-phospho-L-histidine.</text>
        <dbReference type="EC" id="2.7.13.3"/>
    </reaction>
</comment>
<dbReference type="EC" id="2.7.13.3" evidence="2"/>
<dbReference type="Gene3D" id="3.30.565.10">
    <property type="entry name" value="Histidine kinase-like ATPase, C-terminal domain"/>
    <property type="match status" value="1"/>
</dbReference>
<dbReference type="SUPFAM" id="SSF47384">
    <property type="entry name" value="Homodimeric domain of signal transducing histidine kinase"/>
    <property type="match status" value="1"/>
</dbReference>
<dbReference type="Gene3D" id="2.30.30.40">
    <property type="entry name" value="SH3 Domains"/>
    <property type="match status" value="1"/>
</dbReference>
<dbReference type="PROSITE" id="PS50109">
    <property type="entry name" value="HIS_KIN"/>
    <property type="match status" value="1"/>
</dbReference>
<evidence type="ECO:0000256" key="2">
    <source>
        <dbReference type="ARBA" id="ARBA00012438"/>
    </source>
</evidence>
<evidence type="ECO:0000256" key="10">
    <source>
        <dbReference type="ARBA" id="ARBA00023012"/>
    </source>
</evidence>
<evidence type="ECO:0000256" key="11">
    <source>
        <dbReference type="ARBA" id="ARBA00035100"/>
    </source>
</evidence>
<accession>A0A0X8JJ65</accession>
<dbReference type="SMART" id="SM00260">
    <property type="entry name" value="CheW"/>
    <property type="match status" value="1"/>
</dbReference>
<dbReference type="SMART" id="SM01231">
    <property type="entry name" value="H-kinase_dim"/>
    <property type="match status" value="1"/>
</dbReference>
<dbReference type="PANTHER" id="PTHR43395">
    <property type="entry name" value="SENSOR HISTIDINE KINASE CHEA"/>
    <property type="match status" value="1"/>
</dbReference>
<feature type="domain" description="HPt" evidence="16">
    <location>
        <begin position="201"/>
        <end position="306"/>
    </location>
</feature>
<dbReference type="Pfam" id="PF02895">
    <property type="entry name" value="H-kinase_dim"/>
    <property type="match status" value="1"/>
</dbReference>
<evidence type="ECO:0000256" key="12">
    <source>
        <dbReference type="PROSITE-ProRule" id="PRU00110"/>
    </source>
</evidence>